<name>A0A8H7QYB4_9FUNG</name>
<feature type="signal peptide" evidence="4">
    <location>
        <begin position="1"/>
        <end position="22"/>
    </location>
</feature>
<dbReference type="InterPro" id="IPR033121">
    <property type="entry name" value="PEPTIDASE_A1"/>
</dbReference>
<evidence type="ECO:0000256" key="1">
    <source>
        <dbReference type="ARBA" id="ARBA00007447"/>
    </source>
</evidence>
<evidence type="ECO:0000256" key="2">
    <source>
        <dbReference type="PIRSR" id="PIRSR601461-1"/>
    </source>
</evidence>
<evidence type="ECO:0000256" key="3">
    <source>
        <dbReference type="PIRSR" id="PIRSR601461-2"/>
    </source>
</evidence>
<feature type="active site" evidence="2">
    <location>
        <position position="307"/>
    </location>
</feature>
<dbReference type="Gene3D" id="2.40.70.10">
    <property type="entry name" value="Acid Proteases"/>
    <property type="match status" value="2"/>
</dbReference>
<dbReference type="Pfam" id="PF00026">
    <property type="entry name" value="Asp"/>
    <property type="match status" value="2"/>
</dbReference>
<dbReference type="InterPro" id="IPR034164">
    <property type="entry name" value="Pepsin-like_dom"/>
</dbReference>
<dbReference type="PANTHER" id="PTHR47966:SF51">
    <property type="entry name" value="BETA-SITE APP-CLEAVING ENZYME, ISOFORM A-RELATED"/>
    <property type="match status" value="1"/>
</dbReference>
<feature type="chain" id="PRO_5034127259" description="Peptidase A1 domain-containing protein" evidence="4">
    <location>
        <begin position="23"/>
        <end position="441"/>
    </location>
</feature>
<evidence type="ECO:0000256" key="4">
    <source>
        <dbReference type="SAM" id="SignalP"/>
    </source>
</evidence>
<accession>A0A8H7QYB4</accession>
<dbReference type="OrthoDB" id="2747330at2759"/>
<protein>
    <recommendedName>
        <fullName evidence="5">Peptidase A1 domain-containing protein</fullName>
    </recommendedName>
</protein>
<dbReference type="PANTHER" id="PTHR47966">
    <property type="entry name" value="BETA-SITE APP-CLEAVING ENZYME, ISOFORM A-RELATED"/>
    <property type="match status" value="1"/>
</dbReference>
<feature type="domain" description="Peptidase A1" evidence="5">
    <location>
        <begin position="61"/>
        <end position="416"/>
    </location>
</feature>
<evidence type="ECO:0000313" key="6">
    <source>
        <dbReference type="EMBL" id="KAG2199816.1"/>
    </source>
</evidence>
<evidence type="ECO:0000259" key="5">
    <source>
        <dbReference type="PROSITE" id="PS51767"/>
    </source>
</evidence>
<dbReference type="PRINTS" id="PR00792">
    <property type="entry name" value="PEPSIN"/>
</dbReference>
<comment type="similarity">
    <text evidence="1">Belongs to the peptidase A1 family.</text>
</comment>
<keyword evidence="7" id="KW-1185">Reference proteome</keyword>
<organism evidence="6 7">
    <name type="scientific">Mucor saturninus</name>
    <dbReference type="NCBI Taxonomy" id="64648"/>
    <lineage>
        <taxon>Eukaryota</taxon>
        <taxon>Fungi</taxon>
        <taxon>Fungi incertae sedis</taxon>
        <taxon>Mucoromycota</taxon>
        <taxon>Mucoromycotina</taxon>
        <taxon>Mucoromycetes</taxon>
        <taxon>Mucorales</taxon>
        <taxon>Mucorineae</taxon>
        <taxon>Mucoraceae</taxon>
        <taxon>Mucor</taxon>
    </lineage>
</organism>
<sequence length="441" mass="48048">MYCSHYFTSILLGHLLIKPIIAITFPSLPSFPSIKDEIFPGFDTNGYQVPRIQLTYVHGVPTLPFSIGTPPQQFVGIFDTSSPVSWVMSEKCNSTACKAVSSSQKYHPEASSTNFKFPLRVDISYLDGSHVQLKPELDAVTFDGKFTIPRHLVAEAYQVDYPKGYLAPANARLGMGDFGSIDWSKTKYNFDISDVAPIPNPFSGVFRSKRASGDTRYSVGAASSGSSGFRKRGPLIDSVLSSSFFILGVDKSFYKGPVYELPLIPLMGFRSPFWKIPVTGFQFLDMNATYQSNPQFSFPSGAYGKIDSSSPVLTVPSATADKMNSALGAVYNANLNVYTIPCSFYETAPWLTIQFGIGVKAHIPPSQYIYKFEGANGGCYTAIAGGSDSQNVYLGGPFFRSFYLIFHYSGFNVGIAESVSNESGRLTVDTNGGGPVPKILN</sequence>
<dbReference type="GO" id="GO:0006508">
    <property type="term" value="P:proteolysis"/>
    <property type="evidence" value="ECO:0007669"/>
    <property type="project" value="InterPro"/>
</dbReference>
<dbReference type="EMBL" id="JAEPRD010000091">
    <property type="protein sequence ID" value="KAG2199816.1"/>
    <property type="molecule type" value="Genomic_DNA"/>
</dbReference>
<gene>
    <name evidence="6" type="ORF">INT47_009429</name>
</gene>
<dbReference type="GO" id="GO:0004190">
    <property type="term" value="F:aspartic-type endopeptidase activity"/>
    <property type="evidence" value="ECO:0007669"/>
    <property type="project" value="InterPro"/>
</dbReference>
<dbReference type="SUPFAM" id="SSF50630">
    <property type="entry name" value="Acid proteases"/>
    <property type="match status" value="1"/>
</dbReference>
<feature type="disulfide bond" evidence="3">
    <location>
        <begin position="342"/>
        <end position="379"/>
    </location>
</feature>
<comment type="caution">
    <text evidence="6">The sequence shown here is derived from an EMBL/GenBank/DDBJ whole genome shotgun (WGS) entry which is preliminary data.</text>
</comment>
<dbReference type="AlphaFoldDB" id="A0A8H7QYB4"/>
<keyword evidence="3" id="KW-1015">Disulfide bond</keyword>
<dbReference type="InterPro" id="IPR021109">
    <property type="entry name" value="Peptidase_aspartic_dom_sf"/>
</dbReference>
<dbReference type="Proteomes" id="UP000603453">
    <property type="component" value="Unassembled WGS sequence"/>
</dbReference>
<evidence type="ECO:0000313" key="7">
    <source>
        <dbReference type="Proteomes" id="UP000603453"/>
    </source>
</evidence>
<dbReference type="InterPro" id="IPR001461">
    <property type="entry name" value="Aspartic_peptidase_A1"/>
</dbReference>
<dbReference type="PROSITE" id="PS51767">
    <property type="entry name" value="PEPTIDASE_A1"/>
    <property type="match status" value="1"/>
</dbReference>
<proteinExistence type="inferred from homology"/>
<keyword evidence="4" id="KW-0732">Signal</keyword>
<feature type="active site" evidence="2">
    <location>
        <position position="79"/>
    </location>
</feature>
<dbReference type="CDD" id="cd05471">
    <property type="entry name" value="pepsin_like"/>
    <property type="match status" value="1"/>
</dbReference>
<reference evidence="6" key="1">
    <citation type="submission" date="2020-12" db="EMBL/GenBank/DDBJ databases">
        <title>Metabolic potential, ecology and presence of endohyphal bacteria is reflected in genomic diversity of Mucoromycotina.</title>
        <authorList>
            <person name="Muszewska A."/>
            <person name="Okrasinska A."/>
            <person name="Steczkiewicz K."/>
            <person name="Drgas O."/>
            <person name="Orlowska M."/>
            <person name="Perlinska-Lenart U."/>
            <person name="Aleksandrzak-Piekarczyk T."/>
            <person name="Szatraj K."/>
            <person name="Zielenkiewicz U."/>
            <person name="Pilsyk S."/>
            <person name="Malc E."/>
            <person name="Mieczkowski P."/>
            <person name="Kruszewska J.S."/>
            <person name="Biernat P."/>
            <person name="Pawlowska J."/>
        </authorList>
    </citation>
    <scope>NUCLEOTIDE SEQUENCE</scope>
    <source>
        <strain evidence="6">WA0000017839</strain>
    </source>
</reference>